<dbReference type="Proteomes" id="UP000245956">
    <property type="component" value="Unassembled WGS sequence"/>
</dbReference>
<name>A0A2U3DT99_PURLI</name>
<dbReference type="AlphaFoldDB" id="A0A2U3DT99"/>
<organism evidence="1 2">
    <name type="scientific">Purpureocillium lilacinum</name>
    <name type="common">Paecilomyces lilacinus</name>
    <dbReference type="NCBI Taxonomy" id="33203"/>
    <lineage>
        <taxon>Eukaryota</taxon>
        <taxon>Fungi</taxon>
        <taxon>Dikarya</taxon>
        <taxon>Ascomycota</taxon>
        <taxon>Pezizomycotina</taxon>
        <taxon>Sordariomycetes</taxon>
        <taxon>Hypocreomycetidae</taxon>
        <taxon>Hypocreales</taxon>
        <taxon>Ophiocordycipitaceae</taxon>
        <taxon>Purpureocillium</taxon>
    </lineage>
</organism>
<evidence type="ECO:0000313" key="2">
    <source>
        <dbReference type="Proteomes" id="UP000245956"/>
    </source>
</evidence>
<accession>A0A2U3DT99</accession>
<dbReference type="EMBL" id="LCWV01000033">
    <property type="protein sequence ID" value="PWI65472.1"/>
    <property type="molecule type" value="Genomic_DNA"/>
</dbReference>
<comment type="caution">
    <text evidence="1">The sequence shown here is derived from an EMBL/GenBank/DDBJ whole genome shotgun (WGS) entry which is preliminary data.</text>
</comment>
<gene>
    <name evidence="1" type="ORF">PCL_07073</name>
</gene>
<evidence type="ECO:0000313" key="1">
    <source>
        <dbReference type="EMBL" id="PWI65472.1"/>
    </source>
</evidence>
<sequence>MDGNPQKANLPPELRLQTLRFLPDIMSLKSATKTNSALYNSFVQYKGSIISDVLINEIGVYIYPYAVINFFTAKNIASTRSVPGLTQILHFDYLNEAYHSKLAATSLSLVDAEAIAGTYADAPPTTRQTPDLNGAVERLQNDLLKSPIAPWELDQVGAIQSFFQRTLVRMTRETYRRQTDTIPLQLIRAIIGSGLDDIHTVLCVADSLDQTYCEALGERNRATNRGYVFEQALGQAIKATKDHACSLNYEDFPKLCRGDPAAFGSRRKLQERPSQVLDSSMSWRIALRPELSVLGEHFGFWGIPFWDDDRWDDVLHAVAQSHLDYLLHLTYELDPHPPETIILD</sequence>
<reference evidence="1 2" key="1">
    <citation type="journal article" date="2016" name="Front. Microbiol.">
        <title>Genome and transcriptome sequences reveal the specific parasitism of the nematophagous Purpureocillium lilacinum 36-1.</title>
        <authorList>
            <person name="Xie J."/>
            <person name="Li S."/>
            <person name="Mo C."/>
            <person name="Xiao X."/>
            <person name="Peng D."/>
            <person name="Wang G."/>
            <person name="Xiao Y."/>
        </authorList>
    </citation>
    <scope>NUCLEOTIDE SEQUENCE [LARGE SCALE GENOMIC DNA]</scope>
    <source>
        <strain evidence="1 2">36-1</strain>
    </source>
</reference>
<proteinExistence type="predicted"/>
<protein>
    <submittedName>
        <fullName evidence="1">Uncharacterized protein</fullName>
    </submittedName>
</protein>